<proteinExistence type="predicted"/>
<name>A0A1Y0B0Y5_9LAMI</name>
<dbReference type="AlphaFoldDB" id="A0A1Y0B0Y5"/>
<sequence>MTASCLSVQLISQATGISDLPSRTRPSHIRLSPLFFLRKAAMG</sequence>
<organism evidence="1">
    <name type="scientific">Utricularia reniformis</name>
    <dbReference type="NCBI Taxonomy" id="192314"/>
    <lineage>
        <taxon>Eukaryota</taxon>
        <taxon>Viridiplantae</taxon>
        <taxon>Streptophyta</taxon>
        <taxon>Embryophyta</taxon>
        <taxon>Tracheophyta</taxon>
        <taxon>Spermatophyta</taxon>
        <taxon>Magnoliopsida</taxon>
        <taxon>eudicotyledons</taxon>
        <taxon>Gunneridae</taxon>
        <taxon>Pentapetalae</taxon>
        <taxon>asterids</taxon>
        <taxon>lamiids</taxon>
        <taxon>Lamiales</taxon>
        <taxon>Lentibulariaceae</taxon>
        <taxon>Utricularia</taxon>
    </lineage>
</organism>
<accession>A0A1Y0B0Y5</accession>
<geneLocation type="mitochondrion" evidence="1"/>
<keyword evidence="1" id="KW-0496">Mitochondrion</keyword>
<protein>
    <submittedName>
        <fullName evidence="1">Uncharacterized protein</fullName>
    </submittedName>
</protein>
<evidence type="ECO:0000313" key="1">
    <source>
        <dbReference type="EMBL" id="ART31070.1"/>
    </source>
</evidence>
<reference evidence="1" key="1">
    <citation type="submission" date="2017-03" db="EMBL/GenBank/DDBJ databases">
        <title>The mitochondrial genome of the carnivorous plant Utricularia reniformis (Lentibulariaceae): structure, comparative analysis and evolutionary landmarks.</title>
        <authorList>
            <person name="Silva S.R."/>
            <person name="Alvarenga D.O."/>
            <person name="Michael T.P."/>
            <person name="Miranda V.F.O."/>
            <person name="Varani A.M."/>
        </authorList>
    </citation>
    <scope>NUCLEOTIDE SEQUENCE</scope>
</reference>
<dbReference type="EMBL" id="KY774314">
    <property type="protein sequence ID" value="ART31070.1"/>
    <property type="molecule type" value="Genomic_DNA"/>
</dbReference>
<gene>
    <name evidence="1" type="ORF">AEK19_MT0838</name>
    <name evidence="2" type="ORF">AEK19_MT1871</name>
</gene>
<dbReference type="EMBL" id="KY774314">
    <property type="protein sequence ID" value="ART32041.1"/>
    <property type="molecule type" value="Genomic_DNA"/>
</dbReference>
<evidence type="ECO:0000313" key="2">
    <source>
        <dbReference type="EMBL" id="ART32041.1"/>
    </source>
</evidence>